<organism evidence="3 4">
    <name type="scientific">Terrimonas rubra</name>
    <dbReference type="NCBI Taxonomy" id="1035890"/>
    <lineage>
        <taxon>Bacteria</taxon>
        <taxon>Pseudomonadati</taxon>
        <taxon>Bacteroidota</taxon>
        <taxon>Chitinophagia</taxon>
        <taxon>Chitinophagales</taxon>
        <taxon>Chitinophagaceae</taxon>
        <taxon>Terrimonas</taxon>
    </lineage>
</organism>
<keyword evidence="1" id="KW-1133">Transmembrane helix</keyword>
<feature type="domain" description="HTH cro/C1-type" evidence="2">
    <location>
        <begin position="5"/>
        <end position="58"/>
    </location>
</feature>
<dbReference type="InterPro" id="IPR010982">
    <property type="entry name" value="Lambda_DNA-bd_dom_sf"/>
</dbReference>
<keyword evidence="1" id="KW-0812">Transmembrane</keyword>
<accession>A0ABW6A453</accession>
<dbReference type="CDD" id="cd00093">
    <property type="entry name" value="HTH_XRE"/>
    <property type="match status" value="1"/>
</dbReference>
<comment type="caution">
    <text evidence="3">The sequence shown here is derived from an EMBL/GenBank/DDBJ whole genome shotgun (WGS) entry which is preliminary data.</text>
</comment>
<dbReference type="InterPro" id="IPR001387">
    <property type="entry name" value="Cro/C1-type_HTH"/>
</dbReference>
<name>A0ABW6A453_9BACT</name>
<dbReference type="RefSeq" id="WP_386096262.1">
    <property type="nucleotide sequence ID" value="NZ_JBHUOZ010000001.1"/>
</dbReference>
<evidence type="ECO:0000313" key="3">
    <source>
        <dbReference type="EMBL" id="MFD2919255.1"/>
    </source>
</evidence>
<evidence type="ECO:0000259" key="2">
    <source>
        <dbReference type="PROSITE" id="PS50943"/>
    </source>
</evidence>
<dbReference type="Gene3D" id="1.10.260.40">
    <property type="entry name" value="lambda repressor-like DNA-binding domains"/>
    <property type="match status" value="1"/>
</dbReference>
<dbReference type="PROSITE" id="PS50943">
    <property type="entry name" value="HTH_CROC1"/>
    <property type="match status" value="1"/>
</dbReference>
<dbReference type="SUPFAM" id="SSF47413">
    <property type="entry name" value="lambda repressor-like DNA-binding domains"/>
    <property type="match status" value="1"/>
</dbReference>
<sequence length="182" mass="20952">MMSKLTAQREKLHLTQEELAEKSGISVRTIQRIEAGQAPKGFTLKALAKVLEVHESYFEVAEIPEKENQTTLMWHKILNLSSLPFIFLPPLNILIPLALFFWKRQMNPVNRKLLSIQIVWTLIGIVLIIFVLILTDWFAVESNVKKLIPILWICLNGFIIIRNALVLSKEHPNRILPNINVL</sequence>
<dbReference type="Pfam" id="PF01381">
    <property type="entry name" value="HTH_3"/>
    <property type="match status" value="1"/>
</dbReference>
<gene>
    <name evidence="3" type="ORF">ACFS6H_05975</name>
</gene>
<feature type="transmembrane region" description="Helical" evidence="1">
    <location>
        <begin position="114"/>
        <end position="135"/>
    </location>
</feature>
<evidence type="ECO:0000313" key="4">
    <source>
        <dbReference type="Proteomes" id="UP001597511"/>
    </source>
</evidence>
<reference evidence="4" key="1">
    <citation type="journal article" date="2019" name="Int. J. Syst. Evol. Microbiol.">
        <title>The Global Catalogue of Microorganisms (GCM) 10K type strain sequencing project: providing services to taxonomists for standard genome sequencing and annotation.</title>
        <authorList>
            <consortium name="The Broad Institute Genomics Platform"/>
            <consortium name="The Broad Institute Genome Sequencing Center for Infectious Disease"/>
            <person name="Wu L."/>
            <person name="Ma J."/>
        </authorList>
    </citation>
    <scope>NUCLEOTIDE SEQUENCE [LARGE SCALE GENOMIC DNA]</scope>
    <source>
        <strain evidence="4">KCTC 23299</strain>
    </source>
</reference>
<protein>
    <submittedName>
        <fullName evidence="3">Helix-turn-helix domain-containing protein</fullName>
    </submittedName>
</protein>
<feature type="transmembrane region" description="Helical" evidence="1">
    <location>
        <begin position="147"/>
        <end position="165"/>
    </location>
</feature>
<evidence type="ECO:0000256" key="1">
    <source>
        <dbReference type="SAM" id="Phobius"/>
    </source>
</evidence>
<keyword evidence="1" id="KW-0472">Membrane</keyword>
<dbReference type="EMBL" id="JBHUOZ010000001">
    <property type="protein sequence ID" value="MFD2919255.1"/>
    <property type="molecule type" value="Genomic_DNA"/>
</dbReference>
<proteinExistence type="predicted"/>
<feature type="transmembrane region" description="Helical" evidence="1">
    <location>
        <begin position="82"/>
        <end position="102"/>
    </location>
</feature>
<dbReference type="SMART" id="SM00530">
    <property type="entry name" value="HTH_XRE"/>
    <property type="match status" value="1"/>
</dbReference>
<keyword evidence="4" id="KW-1185">Reference proteome</keyword>
<dbReference type="Proteomes" id="UP001597511">
    <property type="component" value="Unassembled WGS sequence"/>
</dbReference>